<dbReference type="InterPro" id="IPR029046">
    <property type="entry name" value="LolA/LolB/LppX"/>
</dbReference>
<keyword evidence="2" id="KW-0732">Signal</keyword>
<dbReference type="SUPFAM" id="SSF89392">
    <property type="entry name" value="Prokaryotic lipoproteins and lipoprotein localization factors"/>
    <property type="match status" value="1"/>
</dbReference>
<dbReference type="EMBL" id="PVZC01000003">
    <property type="protein sequence ID" value="PRX99961.1"/>
    <property type="molecule type" value="Genomic_DNA"/>
</dbReference>
<sequence length="269" mass="28188">MPDKLCAALGAASLLVLTGCAAQAQDPAPSAAPSSASSAAAEGGSDPLLGAMLDTTQSVEGFRATVSVDGAAAQEAGGGLEIELLYSSVPEPTVQMTMPLGEALSEVLGDQVMLMRGEEVLMQTSPALGTDYEWLRVDLGAETDAGLVLQGYDPLAQVEALTAAGDLQEAGTEEIDGVTTTRYTGTFELDQALEAVAPERRAVIESMYPGQTEPVAFELFLDEENRPRRVVTDETTTMDFTEYGPVEIAYPEPAQIGDYDEVMAELQGG</sequence>
<gene>
    <name evidence="3" type="ORF">CLV72_103572</name>
</gene>
<dbReference type="OrthoDB" id="3369896at2"/>
<comment type="caution">
    <text evidence="3">The sequence shown here is derived from an EMBL/GenBank/DDBJ whole genome shotgun (WGS) entry which is preliminary data.</text>
</comment>
<feature type="region of interest" description="Disordered" evidence="1">
    <location>
        <begin position="26"/>
        <end position="50"/>
    </location>
</feature>
<proteinExistence type="predicted"/>
<evidence type="ECO:0000256" key="1">
    <source>
        <dbReference type="SAM" id="MobiDB-lite"/>
    </source>
</evidence>
<dbReference type="AlphaFoldDB" id="A0A2T0Q854"/>
<feature type="compositionally biased region" description="Low complexity" evidence="1">
    <location>
        <begin position="26"/>
        <end position="41"/>
    </location>
</feature>
<dbReference type="PROSITE" id="PS51257">
    <property type="entry name" value="PROKAR_LIPOPROTEIN"/>
    <property type="match status" value="1"/>
</dbReference>
<feature type="signal peptide" evidence="2">
    <location>
        <begin position="1"/>
        <end position="24"/>
    </location>
</feature>
<accession>A0A2T0Q854</accession>
<evidence type="ECO:0000313" key="4">
    <source>
        <dbReference type="Proteomes" id="UP000237846"/>
    </source>
</evidence>
<reference evidence="3 4" key="1">
    <citation type="submission" date="2018-03" db="EMBL/GenBank/DDBJ databases">
        <title>Genomic Encyclopedia of Archaeal and Bacterial Type Strains, Phase II (KMG-II): from individual species to whole genera.</title>
        <authorList>
            <person name="Goeker M."/>
        </authorList>
    </citation>
    <scope>NUCLEOTIDE SEQUENCE [LARGE SCALE GENOMIC DNA]</scope>
    <source>
        <strain evidence="3 4">DSM 45601</strain>
    </source>
</reference>
<feature type="chain" id="PRO_5015401118" description="Lipoprotein LprG" evidence="2">
    <location>
        <begin position="25"/>
        <end position="269"/>
    </location>
</feature>
<evidence type="ECO:0008006" key="5">
    <source>
        <dbReference type="Google" id="ProtNLM"/>
    </source>
</evidence>
<organism evidence="3 4">
    <name type="scientific">Allonocardiopsis opalescens</name>
    <dbReference type="NCBI Taxonomy" id="1144618"/>
    <lineage>
        <taxon>Bacteria</taxon>
        <taxon>Bacillati</taxon>
        <taxon>Actinomycetota</taxon>
        <taxon>Actinomycetes</taxon>
        <taxon>Streptosporangiales</taxon>
        <taxon>Allonocardiopsis</taxon>
    </lineage>
</organism>
<dbReference type="RefSeq" id="WP_106245066.1">
    <property type="nucleotide sequence ID" value="NZ_PVZC01000003.1"/>
</dbReference>
<name>A0A2T0Q854_9ACTN</name>
<protein>
    <recommendedName>
        <fullName evidence="5">Lipoprotein LprG</fullName>
    </recommendedName>
</protein>
<dbReference type="Gene3D" id="2.50.20.20">
    <property type="match status" value="1"/>
</dbReference>
<evidence type="ECO:0000256" key="2">
    <source>
        <dbReference type="SAM" id="SignalP"/>
    </source>
</evidence>
<evidence type="ECO:0000313" key="3">
    <source>
        <dbReference type="EMBL" id="PRX99961.1"/>
    </source>
</evidence>
<dbReference type="Proteomes" id="UP000237846">
    <property type="component" value="Unassembled WGS sequence"/>
</dbReference>
<keyword evidence="4" id="KW-1185">Reference proteome</keyword>